<evidence type="ECO:0000313" key="2">
    <source>
        <dbReference type="EMBL" id="CAG7689990.1"/>
    </source>
</evidence>
<feature type="compositionally biased region" description="Basic and acidic residues" evidence="1">
    <location>
        <begin position="381"/>
        <end position="390"/>
    </location>
</feature>
<reference evidence="2" key="1">
    <citation type="submission" date="2021-06" db="EMBL/GenBank/DDBJ databases">
        <authorList>
            <person name="Hodson N. C."/>
            <person name="Mongue J. A."/>
            <person name="Jaron S. K."/>
        </authorList>
    </citation>
    <scope>NUCLEOTIDE SEQUENCE</scope>
</reference>
<feature type="region of interest" description="Disordered" evidence="1">
    <location>
        <begin position="418"/>
        <end position="437"/>
    </location>
</feature>
<feature type="compositionally biased region" description="Polar residues" evidence="1">
    <location>
        <begin position="421"/>
        <end position="437"/>
    </location>
</feature>
<feature type="region of interest" description="Disordered" evidence="1">
    <location>
        <begin position="372"/>
        <end position="392"/>
    </location>
</feature>
<keyword evidence="3" id="KW-1185">Reference proteome</keyword>
<name>A0A8J2JA23_9HEXA</name>
<protein>
    <recommendedName>
        <fullName evidence="4">Repressor/activator protein 1 homolog</fullName>
    </recommendedName>
</protein>
<organism evidence="2 3">
    <name type="scientific">Allacma fusca</name>
    <dbReference type="NCBI Taxonomy" id="39272"/>
    <lineage>
        <taxon>Eukaryota</taxon>
        <taxon>Metazoa</taxon>
        <taxon>Ecdysozoa</taxon>
        <taxon>Arthropoda</taxon>
        <taxon>Hexapoda</taxon>
        <taxon>Collembola</taxon>
        <taxon>Symphypleona</taxon>
        <taxon>Sminthuridae</taxon>
        <taxon>Allacma</taxon>
    </lineage>
</organism>
<feature type="compositionally biased region" description="Basic and acidic residues" evidence="1">
    <location>
        <begin position="176"/>
        <end position="185"/>
    </location>
</feature>
<feature type="region of interest" description="Disordered" evidence="1">
    <location>
        <begin position="165"/>
        <end position="230"/>
    </location>
</feature>
<gene>
    <name evidence="2" type="ORF">AFUS01_LOCUS3476</name>
</gene>
<sequence>MGGGGDPYFRNIFSLENNLAMCFEIVPREAVINGRNCTLRRLIETAGGIVLEPGETDPFAVKILDLHWYFNNNLGPPLKFSDDVFSPAFVEDSYLKNERQDLNKYRLGKVTNVDANLVALRKSGLMRTTPVERNRDLLSAIGVPLNSRSCTQSADVEEVVLSMEGEPVASSTAKECPQRSSDRNDVTTTSLASPGRTVTAGTGFSRGRKSSCPQKVQPNSCLFTSSDDDSLDSTYAEKEVTRRKFFKSRRRSPTAQNDVVNVPDVKKRRQIADSTTTHKYSAARLYSNAGSPEKLSVHAKVNSSSRAVAACRGAVLNGSQENVPQSHSANILFRDIPKSSAPKGENIPHDNHPKNIALPVGSSSGNKVTHILNKPFPQPRNDYRDTRENSSTKGMSRFVVHEPRARNPVLYNFSSDEDISMPSSPDRMSSAPTSSNLGPYTIEDGKTLLRFICDHNLHYFYSGMKPWKKAQEEQLIRGRSASSMWEHFRKKVYPNRQKIYGCTDLDMKKFAVGKKVKNENRKLPAPENLLYKKRS</sequence>
<evidence type="ECO:0000256" key="1">
    <source>
        <dbReference type="SAM" id="MobiDB-lite"/>
    </source>
</evidence>
<feature type="compositionally biased region" description="Polar residues" evidence="1">
    <location>
        <begin position="211"/>
        <end position="224"/>
    </location>
</feature>
<evidence type="ECO:0008006" key="4">
    <source>
        <dbReference type="Google" id="ProtNLM"/>
    </source>
</evidence>
<dbReference type="AlphaFoldDB" id="A0A8J2JA23"/>
<evidence type="ECO:0000313" key="3">
    <source>
        <dbReference type="Proteomes" id="UP000708208"/>
    </source>
</evidence>
<comment type="caution">
    <text evidence="2">The sequence shown here is derived from an EMBL/GenBank/DDBJ whole genome shotgun (WGS) entry which is preliminary data.</text>
</comment>
<dbReference type="Proteomes" id="UP000708208">
    <property type="component" value="Unassembled WGS sequence"/>
</dbReference>
<dbReference type="EMBL" id="CAJVCH010020927">
    <property type="protein sequence ID" value="CAG7689990.1"/>
    <property type="molecule type" value="Genomic_DNA"/>
</dbReference>
<accession>A0A8J2JA23</accession>
<proteinExistence type="predicted"/>